<evidence type="ECO:0000313" key="1">
    <source>
        <dbReference type="EMBL" id="AIX24422.1"/>
    </source>
</evidence>
<name>A0A0E3FB32_9CAUD</name>
<dbReference type="Proteomes" id="UP000033010">
    <property type="component" value="Segment"/>
</dbReference>
<protein>
    <submittedName>
        <fullName evidence="1">Uncharacterized protein</fullName>
    </submittedName>
</protein>
<evidence type="ECO:0000313" key="2">
    <source>
        <dbReference type="Proteomes" id="UP000033010"/>
    </source>
</evidence>
<keyword evidence="2" id="KW-1185">Reference proteome</keyword>
<proteinExistence type="predicted"/>
<accession>A0A0E3FB32</accession>
<dbReference type="GeneID" id="24171708"/>
<dbReference type="RefSeq" id="YP_009133638.1">
    <property type="nucleotide sequence ID" value="NC_026924.1"/>
</dbReference>
<dbReference type="OrthoDB" id="25577at10239"/>
<dbReference type="KEGG" id="vg:24171708"/>
<gene>
    <name evidence="1" type="ORF">Syn7803US105_78</name>
</gene>
<reference evidence="1 2" key="1">
    <citation type="submission" date="2013-12" db="EMBL/GenBank/DDBJ databases">
        <title>Ecological redundancy of diverse viral populations within a natural community.</title>
        <authorList>
            <person name="Gregory A.C."/>
            <person name="LaButti K."/>
            <person name="Copeland A."/>
            <person name="Woyke T."/>
            <person name="Sullivan M.B."/>
        </authorList>
    </citation>
    <scope>NUCLEOTIDE SEQUENCE [LARGE SCALE GENOMIC DNA]</scope>
    <source>
        <strain evidence="1">Syn7803US105</strain>
    </source>
</reference>
<organism evidence="1 2">
    <name type="scientific">Synechococcus phage ACG-2014g</name>
    <dbReference type="NCBI Taxonomy" id="1493512"/>
    <lineage>
        <taxon>Viruses</taxon>
        <taxon>Duplodnaviria</taxon>
        <taxon>Heunggongvirae</taxon>
        <taxon>Uroviricota</taxon>
        <taxon>Caudoviricetes</taxon>
        <taxon>Pantevenvirales</taxon>
        <taxon>Kyanoviridae</taxon>
        <taxon>Macariavirus</taxon>
        <taxon>Macariavirus tuscon14g</taxon>
    </lineage>
</organism>
<sequence length="91" mass="10355">METVSKSNNPMLTNEEIALLLKDNEESHVLINEMFVKIATRLKDIEEAIGNLPTPDKTYYKPVGGADHITLKENLDNIYSRLNELENGMHK</sequence>
<dbReference type="EMBL" id="KJ019071">
    <property type="protein sequence ID" value="AIX24422.1"/>
    <property type="molecule type" value="Genomic_DNA"/>
</dbReference>